<keyword evidence="1" id="KW-0472">Membrane</keyword>
<sequence>MPNSTLQVLIRGGLVVGLLASIAHLLWEYTHGGVQSHHLLARPDLPGASNWWGLIILPILGWLASRNATRGAALNEGAATRSVSRCLGALLVGLVLSFSFAAGFESVATGTFLASLAVGLILPIYRAEYIFGFVLGMTFVLGAVLPTIAALVGAGISAIVHFVIRPIMARVFHAGRT</sequence>
<keyword evidence="1" id="KW-0812">Transmembrane</keyword>
<keyword evidence="1" id="KW-1133">Transmembrane helix</keyword>
<comment type="caution">
    <text evidence="2">The sequence shown here is derived from an EMBL/GenBank/DDBJ whole genome shotgun (WGS) entry which is preliminary data.</text>
</comment>
<reference evidence="2 3" key="1">
    <citation type="submission" date="2019-03" db="EMBL/GenBank/DDBJ databases">
        <title>Genomic Encyclopedia of Type Strains, Phase IV (KMG-IV): sequencing the most valuable type-strain genomes for metagenomic binning, comparative biology and taxonomic classification.</title>
        <authorList>
            <person name="Goeker M."/>
        </authorList>
    </citation>
    <scope>NUCLEOTIDE SEQUENCE [LARGE SCALE GENOMIC DNA]</scope>
    <source>
        <strain evidence="2 3">DSM 23344</strain>
    </source>
</reference>
<name>A0A4R2K9Q0_9GAMM</name>
<feature type="transmembrane region" description="Helical" evidence="1">
    <location>
        <begin position="139"/>
        <end position="164"/>
    </location>
</feature>
<feature type="transmembrane region" description="Helical" evidence="1">
    <location>
        <begin position="86"/>
        <end position="104"/>
    </location>
</feature>
<dbReference type="AlphaFoldDB" id="A0A4R2K9Q0"/>
<organism evidence="2 3">
    <name type="scientific">Chromatocurvus halotolerans</name>
    <dbReference type="NCBI Taxonomy" id="1132028"/>
    <lineage>
        <taxon>Bacteria</taxon>
        <taxon>Pseudomonadati</taxon>
        <taxon>Pseudomonadota</taxon>
        <taxon>Gammaproteobacteria</taxon>
        <taxon>Cellvibrionales</taxon>
        <taxon>Halieaceae</taxon>
        <taxon>Chromatocurvus</taxon>
    </lineage>
</organism>
<proteinExistence type="predicted"/>
<dbReference type="EMBL" id="SLWX01000033">
    <property type="protein sequence ID" value="TCO69474.1"/>
    <property type="molecule type" value="Genomic_DNA"/>
</dbReference>
<evidence type="ECO:0000256" key="1">
    <source>
        <dbReference type="SAM" id="Phobius"/>
    </source>
</evidence>
<evidence type="ECO:0000313" key="3">
    <source>
        <dbReference type="Proteomes" id="UP000294980"/>
    </source>
</evidence>
<keyword evidence="3" id="KW-1185">Reference proteome</keyword>
<accession>A0A4R2K9Q0</accession>
<dbReference type="Proteomes" id="UP000294980">
    <property type="component" value="Unassembled WGS sequence"/>
</dbReference>
<evidence type="ECO:0000313" key="2">
    <source>
        <dbReference type="EMBL" id="TCO69474.1"/>
    </source>
</evidence>
<gene>
    <name evidence="2" type="ORF">EV688_1334</name>
</gene>
<feature type="transmembrane region" description="Helical" evidence="1">
    <location>
        <begin position="47"/>
        <end position="65"/>
    </location>
</feature>
<protein>
    <submittedName>
        <fullName evidence="2">Uncharacterized protein</fullName>
    </submittedName>
</protein>
<feature type="transmembrane region" description="Helical" evidence="1">
    <location>
        <begin position="9"/>
        <end position="27"/>
    </location>
</feature>